<dbReference type="Proteomes" id="UP000622797">
    <property type="component" value="Unassembled WGS sequence"/>
</dbReference>
<protein>
    <submittedName>
        <fullName evidence="2">Uncharacterized protein</fullName>
    </submittedName>
</protein>
<reference evidence="2" key="2">
    <citation type="submission" date="2020-05" db="EMBL/GenBank/DDBJ databases">
        <authorList>
            <person name="Kim H.-S."/>
            <person name="Proctor R.H."/>
            <person name="Brown D.W."/>
        </authorList>
    </citation>
    <scope>NUCLEOTIDE SEQUENCE</scope>
    <source>
        <strain evidence="2">NRRL 20472</strain>
    </source>
</reference>
<gene>
    <name evidence="2" type="ORF">FSARC_2843</name>
</gene>
<proteinExistence type="predicted"/>
<evidence type="ECO:0000313" key="3">
    <source>
        <dbReference type="Proteomes" id="UP000622797"/>
    </source>
</evidence>
<dbReference type="OrthoDB" id="5051339at2759"/>
<comment type="caution">
    <text evidence="2">The sequence shown here is derived from an EMBL/GenBank/DDBJ whole genome shotgun (WGS) entry which is preliminary data.</text>
</comment>
<sequence length="149" mass="17164">MIELQLPTTTVHSTPEPEPKPKPSRWRSFIASQHDRAGDCPVQKTCSHWKCVWDGQPKQEEGVAELQVLCIPDRFADDAISYYKGTPMLFDDDINITCKPCRLFNALKPDFSGFRDLEGYLVVAWRLVEEEMSDEKWMDQYGRLVAHMG</sequence>
<organism evidence="2 3">
    <name type="scientific">Fusarium sarcochroum</name>
    <dbReference type="NCBI Taxonomy" id="1208366"/>
    <lineage>
        <taxon>Eukaryota</taxon>
        <taxon>Fungi</taxon>
        <taxon>Dikarya</taxon>
        <taxon>Ascomycota</taxon>
        <taxon>Pezizomycotina</taxon>
        <taxon>Sordariomycetes</taxon>
        <taxon>Hypocreomycetidae</taxon>
        <taxon>Hypocreales</taxon>
        <taxon>Nectriaceae</taxon>
        <taxon>Fusarium</taxon>
        <taxon>Fusarium lateritium species complex</taxon>
    </lineage>
</organism>
<evidence type="ECO:0000256" key="1">
    <source>
        <dbReference type="SAM" id="MobiDB-lite"/>
    </source>
</evidence>
<dbReference type="AlphaFoldDB" id="A0A8H4U540"/>
<dbReference type="EMBL" id="JABEXW010000139">
    <property type="protein sequence ID" value="KAF4970026.1"/>
    <property type="molecule type" value="Genomic_DNA"/>
</dbReference>
<accession>A0A8H4U540</accession>
<feature type="compositionally biased region" description="Polar residues" evidence="1">
    <location>
        <begin position="1"/>
        <end position="13"/>
    </location>
</feature>
<feature type="region of interest" description="Disordered" evidence="1">
    <location>
        <begin position="1"/>
        <end position="25"/>
    </location>
</feature>
<keyword evidence="3" id="KW-1185">Reference proteome</keyword>
<reference evidence="2" key="1">
    <citation type="journal article" date="2020" name="BMC Genomics">
        <title>Correction to: Identification and distribution of gene clusters required for synthesis of sphingolipid metabolism inhibitors in diverse species of the filamentous fungus Fusarium.</title>
        <authorList>
            <person name="Kim H.S."/>
            <person name="Lohmar J.M."/>
            <person name="Busman M."/>
            <person name="Brown D.W."/>
            <person name="Naumann T.A."/>
            <person name="Divon H.H."/>
            <person name="Lysoe E."/>
            <person name="Uhlig S."/>
            <person name="Proctor R.H."/>
        </authorList>
    </citation>
    <scope>NUCLEOTIDE SEQUENCE</scope>
    <source>
        <strain evidence="2">NRRL 20472</strain>
    </source>
</reference>
<evidence type="ECO:0000313" key="2">
    <source>
        <dbReference type="EMBL" id="KAF4970026.1"/>
    </source>
</evidence>
<name>A0A8H4U540_9HYPO</name>